<feature type="compositionally biased region" description="Low complexity" evidence="1">
    <location>
        <begin position="106"/>
        <end position="118"/>
    </location>
</feature>
<comment type="caution">
    <text evidence="2">The sequence shown here is derived from an EMBL/GenBank/DDBJ whole genome shotgun (WGS) entry which is preliminary data.</text>
</comment>
<organism evidence="2 3">
    <name type="scientific">Ovis ammon polii</name>
    <dbReference type="NCBI Taxonomy" id="230172"/>
    <lineage>
        <taxon>Eukaryota</taxon>
        <taxon>Metazoa</taxon>
        <taxon>Chordata</taxon>
        <taxon>Craniata</taxon>
        <taxon>Vertebrata</taxon>
        <taxon>Euteleostomi</taxon>
        <taxon>Mammalia</taxon>
        <taxon>Eutheria</taxon>
        <taxon>Laurasiatheria</taxon>
        <taxon>Artiodactyla</taxon>
        <taxon>Ruminantia</taxon>
        <taxon>Pecora</taxon>
        <taxon>Bovidae</taxon>
        <taxon>Caprinae</taxon>
        <taxon>Ovis</taxon>
    </lineage>
</organism>
<evidence type="ECO:0000313" key="2">
    <source>
        <dbReference type="EMBL" id="KAI4535241.1"/>
    </source>
</evidence>
<protein>
    <submittedName>
        <fullName evidence="2">Uncharacterized protein</fullName>
    </submittedName>
</protein>
<keyword evidence="3" id="KW-1185">Reference proteome</keyword>
<feature type="region of interest" description="Disordered" evidence="1">
    <location>
        <begin position="71"/>
        <end position="129"/>
    </location>
</feature>
<gene>
    <name evidence="2" type="ORF">MG293_014467</name>
</gene>
<feature type="compositionally biased region" description="Basic residues" evidence="1">
    <location>
        <begin position="119"/>
        <end position="129"/>
    </location>
</feature>
<reference evidence="2" key="1">
    <citation type="submission" date="2022-03" db="EMBL/GenBank/DDBJ databases">
        <title>Genomic analyses of argali, domestic sheep and their hybrids provide insights into chromosomal evolution, heterosis and genetic basis of agronomic traits.</title>
        <authorList>
            <person name="Li M."/>
        </authorList>
    </citation>
    <scope>NUCLEOTIDE SEQUENCE</scope>
    <source>
        <strain evidence="2">CAU-MHL-2022a</strain>
        <tissue evidence="2">Skin</tissue>
    </source>
</reference>
<dbReference type="EMBL" id="JAKZEL010000018">
    <property type="protein sequence ID" value="KAI4535241.1"/>
    <property type="molecule type" value="Genomic_DNA"/>
</dbReference>
<dbReference type="AlphaFoldDB" id="A0AAD4Y6H5"/>
<feature type="compositionally biased region" description="Low complexity" evidence="1">
    <location>
        <begin position="83"/>
        <end position="94"/>
    </location>
</feature>
<accession>A0AAD4Y6H5</accession>
<name>A0AAD4Y6H5_OVIAM</name>
<evidence type="ECO:0000313" key="3">
    <source>
        <dbReference type="Proteomes" id="UP001214576"/>
    </source>
</evidence>
<proteinExistence type="predicted"/>
<evidence type="ECO:0000256" key="1">
    <source>
        <dbReference type="SAM" id="MobiDB-lite"/>
    </source>
</evidence>
<sequence length="175" mass="18512">MPLALLPWGRARAGTAASPAPSREATAAAAAALWGPRSLHFLYRSERGFQEEAGLGGQGFFFLSKAFRQRLAARSPPPPPRGPSEAPAAAPPGLGWAGPGGGGVGSKQPAAGCCLRRSGSSRRPGRKTWRKVCSLVESPVGSKALPLRTGRWGSRELYAEHSRALPPDRRRLKMP</sequence>
<dbReference type="Proteomes" id="UP001214576">
    <property type="component" value="Unassembled WGS sequence"/>
</dbReference>
<feature type="compositionally biased region" description="Gly residues" evidence="1">
    <location>
        <begin position="95"/>
        <end position="105"/>
    </location>
</feature>